<evidence type="ECO:0000256" key="2">
    <source>
        <dbReference type="ARBA" id="ARBA00022448"/>
    </source>
</evidence>
<keyword evidence="4" id="KW-0547">Nucleotide-binding</keyword>
<feature type="transmembrane region" description="Helical" evidence="8">
    <location>
        <begin position="286"/>
        <end position="304"/>
    </location>
</feature>
<dbReference type="GO" id="GO:0016740">
    <property type="term" value="F:transferase activity"/>
    <property type="evidence" value="ECO:0007669"/>
    <property type="project" value="UniProtKB-KW"/>
</dbReference>
<evidence type="ECO:0000256" key="1">
    <source>
        <dbReference type="ARBA" id="ARBA00004651"/>
    </source>
</evidence>
<dbReference type="InterPro" id="IPR050835">
    <property type="entry name" value="ABC_transporter_sub-D"/>
</dbReference>
<name>A0A2T4JFR2_9RHOB</name>
<evidence type="ECO:0000313" key="11">
    <source>
        <dbReference type="EMBL" id="PTE16752.1"/>
    </source>
</evidence>
<dbReference type="PANTHER" id="PTHR11384:SF59">
    <property type="entry name" value="LYSOSOMAL COBALAMIN TRANSPORTER ABCD4"/>
    <property type="match status" value="1"/>
</dbReference>
<feature type="transmembrane region" description="Helical" evidence="8">
    <location>
        <begin position="201"/>
        <end position="220"/>
    </location>
</feature>
<dbReference type="InterPro" id="IPR017871">
    <property type="entry name" value="ABC_transporter-like_CS"/>
</dbReference>
<dbReference type="RefSeq" id="WP_107325687.1">
    <property type="nucleotide sequence ID" value="NZ_NHSP01000015.1"/>
</dbReference>
<evidence type="ECO:0000259" key="10">
    <source>
        <dbReference type="PROSITE" id="PS50929"/>
    </source>
</evidence>
<accession>A0A2T4JFR2</accession>
<dbReference type="OrthoDB" id="9810134at2"/>
<dbReference type="GO" id="GO:0140359">
    <property type="term" value="F:ABC-type transporter activity"/>
    <property type="evidence" value="ECO:0007669"/>
    <property type="project" value="InterPro"/>
</dbReference>
<dbReference type="GO" id="GO:0005886">
    <property type="term" value="C:plasma membrane"/>
    <property type="evidence" value="ECO:0007669"/>
    <property type="project" value="UniProtKB-SubCell"/>
</dbReference>
<dbReference type="InterPro" id="IPR027417">
    <property type="entry name" value="P-loop_NTPase"/>
</dbReference>
<dbReference type="SUPFAM" id="SSF90123">
    <property type="entry name" value="ABC transporter transmembrane region"/>
    <property type="match status" value="1"/>
</dbReference>
<feature type="transmembrane region" description="Helical" evidence="8">
    <location>
        <begin position="81"/>
        <end position="105"/>
    </location>
</feature>
<dbReference type="InterPro" id="IPR036640">
    <property type="entry name" value="ABC1_TM_sf"/>
</dbReference>
<dbReference type="InterPro" id="IPR003439">
    <property type="entry name" value="ABC_transporter-like_ATP-bd"/>
</dbReference>
<dbReference type="InterPro" id="IPR003593">
    <property type="entry name" value="AAA+_ATPase"/>
</dbReference>
<dbReference type="SMART" id="SM00382">
    <property type="entry name" value="AAA"/>
    <property type="match status" value="1"/>
</dbReference>
<protein>
    <submittedName>
        <fullName evidence="11">Glycosyl transferase family 1</fullName>
    </submittedName>
</protein>
<keyword evidence="12" id="KW-1185">Reference proteome</keyword>
<dbReference type="InterPro" id="IPR011527">
    <property type="entry name" value="ABC1_TM_dom"/>
</dbReference>
<sequence>MPIDNSDTSKARAAVGRSVPGTALWLLRRLRRGAPRQARLIALMLAAVFAVVLANTFGQVRLNQWQGAFYNALERRNLPDFVAEIGVFFVIVAGLLTLGVAQTWIDATLKVKARAWVTDHVLSAWLQPRRAYLLGFSGEIARNPDQRISQDAARLTDLTIAFTIGLGQASLLLVSFLGVLWTLSAEVVFSWRGESFTIPGYMVWCALAFTLIGSVLTWAVGRPLVARNAETFAREGVFRTELVRISENAKVITLEGGEAGERAQTGRALGHLVVALQMLANARARLTWITAGYGWIGLVFPILVAAPGYFAGNMTLGSLMMVVGAFNQVQNSLRWFIDNYPGIAEWQAALQRVSALLVSLDALDADHDPAPRIEADAATTDRLVLDRLAVRLPDGGQGCVTLSEPRVEIAPAERVLILGAPGSGKTTLFMALAGLWPWGQGRILRPAGFRAMFLCEQPYIPDGTLIHALAYPQGSVDFASDRAARALTDAGLGHLVDRLTEHNDWDADLSLGDRQRLGIARLILHAPDWAMLDDCLSALDDGAGHDLLALLKTRLPGTAFVVLAHRNDQENFYTRVIGLKGATP</sequence>
<proteinExistence type="predicted"/>
<comment type="caution">
    <text evidence="11">The sequence shown here is derived from an EMBL/GenBank/DDBJ whole genome shotgun (WGS) entry which is preliminary data.</text>
</comment>
<feature type="transmembrane region" description="Helical" evidence="8">
    <location>
        <begin position="158"/>
        <end position="181"/>
    </location>
</feature>
<evidence type="ECO:0000256" key="5">
    <source>
        <dbReference type="ARBA" id="ARBA00022840"/>
    </source>
</evidence>
<evidence type="ECO:0000256" key="7">
    <source>
        <dbReference type="ARBA" id="ARBA00023136"/>
    </source>
</evidence>
<dbReference type="Proteomes" id="UP000241899">
    <property type="component" value="Unassembled WGS sequence"/>
</dbReference>
<evidence type="ECO:0000256" key="6">
    <source>
        <dbReference type="ARBA" id="ARBA00022989"/>
    </source>
</evidence>
<keyword evidence="3 8" id="KW-0812">Transmembrane</keyword>
<keyword evidence="11" id="KW-0808">Transferase</keyword>
<dbReference type="PROSITE" id="PS50929">
    <property type="entry name" value="ABC_TM1F"/>
    <property type="match status" value="1"/>
</dbReference>
<dbReference type="PROSITE" id="PS00211">
    <property type="entry name" value="ABC_TRANSPORTER_1"/>
    <property type="match status" value="1"/>
</dbReference>
<evidence type="ECO:0000256" key="3">
    <source>
        <dbReference type="ARBA" id="ARBA00022692"/>
    </source>
</evidence>
<dbReference type="PROSITE" id="PS50893">
    <property type="entry name" value="ABC_TRANSPORTER_2"/>
    <property type="match status" value="1"/>
</dbReference>
<gene>
    <name evidence="11" type="ORF">C5F46_12525</name>
</gene>
<dbReference type="SUPFAM" id="SSF52540">
    <property type="entry name" value="P-loop containing nucleoside triphosphate hydrolases"/>
    <property type="match status" value="1"/>
</dbReference>
<feature type="domain" description="ABC transmembrane type-1" evidence="10">
    <location>
        <begin position="46"/>
        <end position="345"/>
    </location>
</feature>
<dbReference type="AlphaFoldDB" id="A0A2T4JFR2"/>
<keyword evidence="7 8" id="KW-0472">Membrane</keyword>
<comment type="subcellular location">
    <subcellularLocation>
        <location evidence="1">Cell membrane</location>
        <topology evidence="1">Multi-pass membrane protein</topology>
    </subcellularLocation>
</comment>
<dbReference type="Pfam" id="PF06472">
    <property type="entry name" value="ABC_membrane_2"/>
    <property type="match status" value="1"/>
</dbReference>
<keyword evidence="5" id="KW-0067">ATP-binding</keyword>
<dbReference type="Gene3D" id="1.20.1560.10">
    <property type="entry name" value="ABC transporter type 1, transmembrane domain"/>
    <property type="match status" value="1"/>
</dbReference>
<feature type="transmembrane region" description="Helical" evidence="8">
    <location>
        <begin position="38"/>
        <end position="61"/>
    </location>
</feature>
<dbReference type="GO" id="GO:0016887">
    <property type="term" value="F:ATP hydrolysis activity"/>
    <property type="evidence" value="ECO:0007669"/>
    <property type="project" value="InterPro"/>
</dbReference>
<feature type="domain" description="ABC transporter" evidence="9">
    <location>
        <begin position="383"/>
        <end position="583"/>
    </location>
</feature>
<dbReference type="PANTHER" id="PTHR11384">
    <property type="entry name" value="ATP-BINDING CASSETTE, SUB-FAMILY D MEMBER"/>
    <property type="match status" value="1"/>
</dbReference>
<dbReference type="Pfam" id="PF00005">
    <property type="entry name" value="ABC_tran"/>
    <property type="match status" value="1"/>
</dbReference>
<organism evidence="11 12">
    <name type="scientific">Phaeovulum veldkampii DSM 11550</name>
    <dbReference type="NCBI Taxonomy" id="1185920"/>
    <lineage>
        <taxon>Bacteria</taxon>
        <taxon>Pseudomonadati</taxon>
        <taxon>Pseudomonadota</taxon>
        <taxon>Alphaproteobacteria</taxon>
        <taxon>Rhodobacterales</taxon>
        <taxon>Paracoccaceae</taxon>
        <taxon>Phaeovulum</taxon>
    </lineage>
</organism>
<dbReference type="Gene3D" id="3.40.50.300">
    <property type="entry name" value="P-loop containing nucleotide triphosphate hydrolases"/>
    <property type="match status" value="1"/>
</dbReference>
<evidence type="ECO:0000313" key="12">
    <source>
        <dbReference type="Proteomes" id="UP000241899"/>
    </source>
</evidence>
<keyword evidence="2" id="KW-0813">Transport</keyword>
<evidence type="ECO:0000256" key="8">
    <source>
        <dbReference type="SAM" id="Phobius"/>
    </source>
</evidence>
<keyword evidence="6 8" id="KW-1133">Transmembrane helix</keyword>
<dbReference type="GO" id="GO:0005524">
    <property type="term" value="F:ATP binding"/>
    <property type="evidence" value="ECO:0007669"/>
    <property type="project" value="UniProtKB-KW"/>
</dbReference>
<dbReference type="EMBL" id="PZKF01000033">
    <property type="protein sequence ID" value="PTE16752.1"/>
    <property type="molecule type" value="Genomic_DNA"/>
</dbReference>
<evidence type="ECO:0000259" key="9">
    <source>
        <dbReference type="PROSITE" id="PS50893"/>
    </source>
</evidence>
<evidence type="ECO:0000256" key="4">
    <source>
        <dbReference type="ARBA" id="ARBA00022741"/>
    </source>
</evidence>
<reference evidence="11 12" key="1">
    <citation type="submission" date="2018-03" db="EMBL/GenBank/DDBJ databases">
        <title>Rhodobacter veldkampii.</title>
        <authorList>
            <person name="Meyer T.E."/>
            <person name="Miller S."/>
            <person name="Lodha T."/>
            <person name="Gandham S."/>
            <person name="Chintalapati S."/>
            <person name="Chintalapati V.R."/>
        </authorList>
    </citation>
    <scope>NUCLEOTIDE SEQUENCE [LARGE SCALE GENOMIC DNA]</scope>
    <source>
        <strain evidence="11 12">DSM 11550</strain>
    </source>
</reference>